<dbReference type="RefSeq" id="WP_157347213.1">
    <property type="nucleotide sequence ID" value="NZ_WSEK01000005.1"/>
</dbReference>
<proteinExistence type="predicted"/>
<evidence type="ECO:0000256" key="1">
    <source>
        <dbReference type="SAM" id="MobiDB-lite"/>
    </source>
</evidence>
<dbReference type="AlphaFoldDB" id="A0A6L6XYA2"/>
<name>A0A6L6XYA2_9ACTN</name>
<evidence type="ECO:0000313" key="3">
    <source>
        <dbReference type="Proteomes" id="UP000473525"/>
    </source>
</evidence>
<dbReference type="EMBL" id="WSEK01000005">
    <property type="protein sequence ID" value="MVQ52098.1"/>
    <property type="molecule type" value="Genomic_DNA"/>
</dbReference>
<gene>
    <name evidence="2" type="ORF">GON03_23190</name>
</gene>
<organism evidence="2 3">
    <name type="scientific">Nocardioides agri</name>
    <dbReference type="NCBI Taxonomy" id="2682843"/>
    <lineage>
        <taxon>Bacteria</taxon>
        <taxon>Bacillati</taxon>
        <taxon>Actinomycetota</taxon>
        <taxon>Actinomycetes</taxon>
        <taxon>Propionibacteriales</taxon>
        <taxon>Nocardioidaceae</taxon>
        <taxon>Nocardioides</taxon>
    </lineage>
</organism>
<keyword evidence="3" id="KW-1185">Reference proteome</keyword>
<feature type="region of interest" description="Disordered" evidence="1">
    <location>
        <begin position="424"/>
        <end position="443"/>
    </location>
</feature>
<comment type="caution">
    <text evidence="2">The sequence shown here is derived from an EMBL/GenBank/DDBJ whole genome shotgun (WGS) entry which is preliminary data.</text>
</comment>
<reference evidence="2 3" key="1">
    <citation type="submission" date="2019-12" db="EMBL/GenBank/DDBJ databases">
        <authorList>
            <person name="Huq M.A."/>
        </authorList>
    </citation>
    <scope>NUCLEOTIDE SEQUENCE [LARGE SCALE GENOMIC DNA]</scope>
    <source>
        <strain evidence="2 3">MAH-18</strain>
    </source>
</reference>
<dbReference type="Proteomes" id="UP000473525">
    <property type="component" value="Unassembled WGS sequence"/>
</dbReference>
<evidence type="ECO:0008006" key="4">
    <source>
        <dbReference type="Google" id="ProtNLM"/>
    </source>
</evidence>
<evidence type="ECO:0000313" key="2">
    <source>
        <dbReference type="EMBL" id="MVQ52098.1"/>
    </source>
</evidence>
<protein>
    <recommendedName>
        <fullName evidence="4">Gingipain domain-containing protein</fullName>
    </recommendedName>
</protein>
<accession>A0A6L6XYA2</accession>
<sequence>MSTTYDKLLVTHLGALRRKYGADGAARVRDALDALVEADDARGLDTRVLLLDNTSSMKAIGATKVADGDWVGALRAVDLAATRYRPSYVALVGATDVVPQARVRNPIVNRGRDADPYVPSDLPFACDLPDTWTGPAGGMLDAADLVSVTRVVGRIPDVVGANEPSMVLAALGTAASYTQRKPTAYQKVLAVSASVWAGSTRMSVDLLPGPAPTTHLSPPAGSPWTKSQLAPLTHFVNCHGGDTLPDWLGQARGGPVDTVALRPEDLAGRVAPGTVVAAECCYGAMHQAPAAMGGRMPMLWAYLAGGGYAGVGASTTAYGPADSMGLADLVCRYTVEGILAGASTGRALLDARQRFIREAGSLTPLDLKTLAQFDLLGDPSLVPVGLPGAGVPKAVGGQAAAEPKAASTQLTLVQRRRVSAATGRALGASVPRAGRPRRHATVSTDDLVREAGVRARVTGDAASFGEHAGAPRAGITYHLVPVEQGGRDGFVVAREVEGSRQSRVVWRK</sequence>